<dbReference type="GO" id="GO:0008889">
    <property type="term" value="F:glycerophosphodiester phosphodiesterase activity"/>
    <property type="evidence" value="ECO:0007669"/>
    <property type="project" value="TreeGrafter"/>
</dbReference>
<feature type="chain" id="PRO_5026694419" evidence="1">
    <location>
        <begin position="26"/>
        <end position="311"/>
    </location>
</feature>
<evidence type="ECO:0000259" key="2">
    <source>
        <dbReference type="PROSITE" id="PS51704"/>
    </source>
</evidence>
<proteinExistence type="predicted"/>
<protein>
    <submittedName>
        <fullName evidence="3">Glycerophosphodiester phosphodiesterase family protein</fullName>
    </submittedName>
</protein>
<dbReference type="InterPro" id="IPR030395">
    <property type="entry name" value="GP_PDE_dom"/>
</dbReference>
<dbReference type="SUPFAM" id="SSF51695">
    <property type="entry name" value="PLC-like phosphodiesterases"/>
    <property type="match status" value="1"/>
</dbReference>
<gene>
    <name evidence="3" type="ORF">GK091_25770</name>
</gene>
<dbReference type="GO" id="GO:0006644">
    <property type="term" value="P:phospholipid metabolic process"/>
    <property type="evidence" value="ECO:0007669"/>
    <property type="project" value="TreeGrafter"/>
</dbReference>
<dbReference type="AlphaFoldDB" id="A0A6M0IPK9"/>
<dbReference type="PANTHER" id="PTHR46320:SF1">
    <property type="entry name" value="GLYCEROPHOSPHODIESTER PHOSPHODIESTERASE 1"/>
    <property type="match status" value="1"/>
</dbReference>
<feature type="signal peptide" evidence="1">
    <location>
        <begin position="1"/>
        <end position="25"/>
    </location>
</feature>
<dbReference type="PROSITE" id="PS51704">
    <property type="entry name" value="GP_PDE"/>
    <property type="match status" value="1"/>
</dbReference>
<keyword evidence="4" id="KW-1185">Reference proteome</keyword>
<comment type="caution">
    <text evidence="3">The sequence shown here is derived from an EMBL/GenBank/DDBJ whole genome shotgun (WGS) entry which is preliminary data.</text>
</comment>
<keyword evidence="1" id="KW-0732">Signal</keyword>
<accession>A0A6M0IPK9</accession>
<organism evidence="3 4">
    <name type="scientific">Spirosoma agri</name>
    <dbReference type="NCBI Taxonomy" id="1987381"/>
    <lineage>
        <taxon>Bacteria</taxon>
        <taxon>Pseudomonadati</taxon>
        <taxon>Bacteroidota</taxon>
        <taxon>Cytophagia</taxon>
        <taxon>Cytophagales</taxon>
        <taxon>Cytophagaceae</taxon>
        <taxon>Spirosoma</taxon>
    </lineage>
</organism>
<dbReference type="Pfam" id="PF03009">
    <property type="entry name" value="GDPD"/>
    <property type="match status" value="1"/>
</dbReference>
<dbReference type="Proteomes" id="UP000477386">
    <property type="component" value="Unassembled WGS sequence"/>
</dbReference>
<dbReference type="GO" id="GO:0006580">
    <property type="term" value="P:ethanolamine metabolic process"/>
    <property type="evidence" value="ECO:0007669"/>
    <property type="project" value="TreeGrafter"/>
</dbReference>
<dbReference type="GO" id="GO:0005886">
    <property type="term" value="C:plasma membrane"/>
    <property type="evidence" value="ECO:0007669"/>
    <property type="project" value="TreeGrafter"/>
</dbReference>
<name>A0A6M0IPK9_9BACT</name>
<dbReference type="CDD" id="cd08566">
    <property type="entry name" value="GDPD_AtGDE_like"/>
    <property type="match status" value="1"/>
</dbReference>
<dbReference type="GO" id="GO:0070291">
    <property type="term" value="P:N-acylethanolamine metabolic process"/>
    <property type="evidence" value="ECO:0007669"/>
    <property type="project" value="TreeGrafter"/>
</dbReference>
<feature type="domain" description="GP-PDE" evidence="2">
    <location>
        <begin position="51"/>
        <end position="294"/>
    </location>
</feature>
<dbReference type="Gene3D" id="3.20.20.190">
    <property type="entry name" value="Phosphatidylinositol (PI) phosphodiesterase"/>
    <property type="match status" value="1"/>
</dbReference>
<evidence type="ECO:0000256" key="1">
    <source>
        <dbReference type="SAM" id="SignalP"/>
    </source>
</evidence>
<evidence type="ECO:0000313" key="4">
    <source>
        <dbReference type="Proteomes" id="UP000477386"/>
    </source>
</evidence>
<dbReference type="PANTHER" id="PTHR46320">
    <property type="entry name" value="GLYCEROPHOSPHODIESTER PHOSPHODIESTERASE 1"/>
    <property type="match status" value="1"/>
</dbReference>
<dbReference type="InterPro" id="IPR017946">
    <property type="entry name" value="PLC-like_Pdiesterase_TIM-brl"/>
</dbReference>
<sequence length="311" mass="34981">MVKTQLFLSAITALLALNNPARLLAQSLHRLPITTVQELHDYFNWKPGKPPIISGHRGGMYEGFAENSLSSFEHTLEHTPAFFETDPRLTKDSVVVLLHDATLDRMTTGTGKLSDYTWEEVKKLRLKDAQGRVTQDRIPTLDEAIDWARGKTVLNLDHKEVPLSMTASIIRKHKADAFVMLTVHSPQQAQYYYRENKDRMFSAFIKNKDEWEAYEKAGIPASSLIAYIGPAIKPDNKQLYQLLNSKGIMCMISAASSYDKLADEQERFSAYRAIIEDGASILESDRPIDVAQALKPLRTNQSPSTSAPTKN</sequence>
<evidence type="ECO:0000313" key="3">
    <source>
        <dbReference type="EMBL" id="NEU70310.1"/>
    </source>
</evidence>
<reference evidence="3 4" key="1">
    <citation type="submission" date="2020-02" db="EMBL/GenBank/DDBJ databases">
        <title>Draft genome sequence of two Spirosoma agri KCTC 52727 and Spirosoma terrae KCTC 52035.</title>
        <authorList>
            <person name="Rojas J."/>
            <person name="Ambika Manirajan B."/>
            <person name="Ratering S."/>
            <person name="Suarez C."/>
            <person name="Schnell S."/>
        </authorList>
    </citation>
    <scope>NUCLEOTIDE SEQUENCE [LARGE SCALE GENOMIC DNA]</scope>
    <source>
        <strain evidence="3 4">KCTC 52727</strain>
    </source>
</reference>
<dbReference type="EMBL" id="JAAGNZ010000004">
    <property type="protein sequence ID" value="NEU70310.1"/>
    <property type="molecule type" value="Genomic_DNA"/>
</dbReference>